<comment type="caution">
    <text evidence="1">The sequence shown here is derived from an EMBL/GenBank/DDBJ whole genome shotgun (WGS) entry which is preliminary data.</text>
</comment>
<proteinExistence type="predicted"/>
<dbReference type="Proteomes" id="UP000886520">
    <property type="component" value="Chromosome 15"/>
</dbReference>
<gene>
    <name evidence="1" type="ORF">GOP47_0015264</name>
</gene>
<reference evidence="1" key="1">
    <citation type="submission" date="2021-01" db="EMBL/GenBank/DDBJ databases">
        <title>Adiantum capillus-veneris genome.</title>
        <authorList>
            <person name="Fang Y."/>
            <person name="Liao Q."/>
        </authorList>
    </citation>
    <scope>NUCLEOTIDE SEQUENCE</scope>
    <source>
        <strain evidence="1">H3</strain>
        <tissue evidence="1">Leaf</tissue>
    </source>
</reference>
<evidence type="ECO:0000313" key="1">
    <source>
        <dbReference type="EMBL" id="KAI5068963.1"/>
    </source>
</evidence>
<organism evidence="1 2">
    <name type="scientific">Adiantum capillus-veneris</name>
    <name type="common">Maidenhair fern</name>
    <dbReference type="NCBI Taxonomy" id="13818"/>
    <lineage>
        <taxon>Eukaryota</taxon>
        <taxon>Viridiplantae</taxon>
        <taxon>Streptophyta</taxon>
        <taxon>Embryophyta</taxon>
        <taxon>Tracheophyta</taxon>
        <taxon>Polypodiopsida</taxon>
        <taxon>Polypodiidae</taxon>
        <taxon>Polypodiales</taxon>
        <taxon>Pteridineae</taxon>
        <taxon>Pteridaceae</taxon>
        <taxon>Vittarioideae</taxon>
        <taxon>Adiantum</taxon>
    </lineage>
</organism>
<evidence type="ECO:0000313" key="2">
    <source>
        <dbReference type="Proteomes" id="UP000886520"/>
    </source>
</evidence>
<accession>A0A9D4ZB47</accession>
<dbReference type="EMBL" id="JABFUD020000015">
    <property type="protein sequence ID" value="KAI5068963.1"/>
    <property type="molecule type" value="Genomic_DNA"/>
</dbReference>
<dbReference type="AlphaFoldDB" id="A0A9D4ZB47"/>
<protein>
    <submittedName>
        <fullName evidence="1">Uncharacterized protein</fullName>
    </submittedName>
</protein>
<name>A0A9D4ZB47_ADICA</name>
<sequence length="73" mass="8283">MCAPTQTLGSSKTSVWRRKATSTSDFVGDLLLACTGEVSLSYRSDARHRIEHIFVILHRHADAWTYAYLFEHA</sequence>
<keyword evidence="2" id="KW-1185">Reference proteome</keyword>